<keyword evidence="2" id="KW-0812">Transmembrane</keyword>
<proteinExistence type="predicted"/>
<name>A0A7W9J5S7_9ACTN</name>
<dbReference type="PANTHER" id="PTHR35335:SF1">
    <property type="entry name" value="UPF0716 PROTEIN FXSA"/>
    <property type="match status" value="1"/>
</dbReference>
<dbReference type="NCBIfam" id="NF008528">
    <property type="entry name" value="PRK11463.1-2"/>
    <property type="match status" value="1"/>
</dbReference>
<protein>
    <submittedName>
        <fullName evidence="3">UPF0716 protein FxsA</fullName>
    </submittedName>
</protein>
<keyword evidence="2" id="KW-0472">Membrane</keyword>
<dbReference type="AlphaFoldDB" id="A0A7W9J5S7"/>
<reference evidence="3 4" key="1">
    <citation type="submission" date="2020-08" db="EMBL/GenBank/DDBJ databases">
        <title>Sequencing the genomes of 1000 actinobacteria strains.</title>
        <authorList>
            <person name="Klenk H.-P."/>
        </authorList>
    </citation>
    <scope>NUCLEOTIDE SEQUENCE [LARGE SCALE GENOMIC DNA]</scope>
    <source>
        <strain evidence="3 4">DSM 28967</strain>
    </source>
</reference>
<feature type="compositionally biased region" description="Basic and acidic residues" evidence="1">
    <location>
        <begin position="177"/>
        <end position="188"/>
    </location>
</feature>
<feature type="transmembrane region" description="Helical" evidence="2">
    <location>
        <begin position="15"/>
        <end position="35"/>
    </location>
</feature>
<dbReference type="Proteomes" id="UP000549971">
    <property type="component" value="Unassembled WGS sequence"/>
</dbReference>
<dbReference type="RefSeq" id="WP_184795066.1">
    <property type="nucleotide sequence ID" value="NZ_JACHMY010000001.1"/>
</dbReference>
<evidence type="ECO:0000256" key="1">
    <source>
        <dbReference type="SAM" id="MobiDB-lite"/>
    </source>
</evidence>
<evidence type="ECO:0000313" key="4">
    <source>
        <dbReference type="Proteomes" id="UP000549971"/>
    </source>
</evidence>
<feature type="transmembrane region" description="Helical" evidence="2">
    <location>
        <begin position="41"/>
        <end position="61"/>
    </location>
</feature>
<feature type="transmembrane region" description="Helical" evidence="2">
    <location>
        <begin position="90"/>
        <end position="115"/>
    </location>
</feature>
<dbReference type="GO" id="GO:0016020">
    <property type="term" value="C:membrane"/>
    <property type="evidence" value="ECO:0007669"/>
    <property type="project" value="InterPro"/>
</dbReference>
<dbReference type="PANTHER" id="PTHR35335">
    <property type="entry name" value="UPF0716 PROTEIN FXSA"/>
    <property type="match status" value="1"/>
</dbReference>
<feature type="region of interest" description="Disordered" evidence="1">
    <location>
        <begin position="145"/>
        <end position="188"/>
    </location>
</feature>
<comment type="caution">
    <text evidence="3">The sequence shown here is derived from an EMBL/GenBank/DDBJ whole genome shotgun (WGS) entry which is preliminary data.</text>
</comment>
<keyword evidence="4" id="KW-1185">Reference proteome</keyword>
<evidence type="ECO:0000313" key="3">
    <source>
        <dbReference type="EMBL" id="MBB5835408.1"/>
    </source>
</evidence>
<gene>
    <name evidence="3" type="ORF">HDA39_002142</name>
</gene>
<dbReference type="InterPro" id="IPR007313">
    <property type="entry name" value="FxsA"/>
</dbReference>
<evidence type="ECO:0000256" key="2">
    <source>
        <dbReference type="SAM" id="Phobius"/>
    </source>
</evidence>
<dbReference type="Pfam" id="PF04186">
    <property type="entry name" value="FxsA"/>
    <property type="match status" value="1"/>
</dbReference>
<organism evidence="3 4">
    <name type="scientific">Kribbella italica</name>
    <dbReference type="NCBI Taxonomy" id="1540520"/>
    <lineage>
        <taxon>Bacteria</taxon>
        <taxon>Bacillati</taxon>
        <taxon>Actinomycetota</taxon>
        <taxon>Actinomycetes</taxon>
        <taxon>Propionibacteriales</taxon>
        <taxon>Kribbellaceae</taxon>
        <taxon>Kribbella</taxon>
    </lineage>
</organism>
<sequence length="188" mass="20262">MSNVSGRPTRKTRGLPWFVAAALLVVPIVEIYVIIQVGQVIGGWPTVGLLLVESALGAWLIKREGRRASAALKTALDTGRMPGKELADAALLLVGGTLLLTPGFVTDIFGFFFVLPFTRPLARRVLSGFLGRRIVSQLGGNPITGFMPGTYRPPTADQAEGQRQRNDDDVVQGEVVDPDRPQDQGRVS</sequence>
<keyword evidence="2" id="KW-1133">Transmembrane helix</keyword>
<accession>A0A7W9J5S7</accession>
<dbReference type="EMBL" id="JACHMY010000001">
    <property type="protein sequence ID" value="MBB5835408.1"/>
    <property type="molecule type" value="Genomic_DNA"/>
</dbReference>